<dbReference type="EMBL" id="CM056810">
    <property type="protein sequence ID" value="KAJ8644379.1"/>
    <property type="molecule type" value="Genomic_DNA"/>
</dbReference>
<accession>A0ACC2MFA0</accession>
<evidence type="ECO:0000313" key="2">
    <source>
        <dbReference type="Proteomes" id="UP001234297"/>
    </source>
</evidence>
<dbReference type="Proteomes" id="UP001234297">
    <property type="component" value="Chromosome 2"/>
</dbReference>
<keyword evidence="2" id="KW-1185">Reference proteome</keyword>
<evidence type="ECO:0000313" key="1">
    <source>
        <dbReference type="EMBL" id="KAJ8644379.1"/>
    </source>
</evidence>
<organism evidence="1 2">
    <name type="scientific">Persea americana</name>
    <name type="common">Avocado</name>
    <dbReference type="NCBI Taxonomy" id="3435"/>
    <lineage>
        <taxon>Eukaryota</taxon>
        <taxon>Viridiplantae</taxon>
        <taxon>Streptophyta</taxon>
        <taxon>Embryophyta</taxon>
        <taxon>Tracheophyta</taxon>
        <taxon>Spermatophyta</taxon>
        <taxon>Magnoliopsida</taxon>
        <taxon>Magnoliidae</taxon>
        <taxon>Laurales</taxon>
        <taxon>Lauraceae</taxon>
        <taxon>Persea</taxon>
    </lineage>
</organism>
<protein>
    <submittedName>
        <fullName evidence="1">Uncharacterized protein</fullName>
    </submittedName>
</protein>
<sequence length="293" mass="32886">MASLGLPFINSLNLPKEAARRLNSSRSNNYNHGICIPFSSKLKPSYKSHGHSFTVRMQTDSQDDYSVKQIKEMSAARKRWEALIREGKVKVLTPKEAGYAIQLSNKTLLDVRPSTEHKKAWVKGSFWIPIFDVDSRFDAGALSKKITNFVMGGWWSGIPVFRYDNQFISKVEEKLPKHVDLIVACQKGLRSLAACEQLYNAGYENLFWVQGGLEAAEEEDFERDGPQPFKFAGIGGVSEFLGWSDQQRAAAVKEGWGYRLVFSARLVGLCLLADGLFIGAQQVGHFLQDLRSD</sequence>
<proteinExistence type="predicted"/>
<reference evidence="1 2" key="1">
    <citation type="journal article" date="2022" name="Hortic Res">
        <title>A haplotype resolved chromosomal level avocado genome allows analysis of novel avocado genes.</title>
        <authorList>
            <person name="Nath O."/>
            <person name="Fletcher S.J."/>
            <person name="Hayward A."/>
            <person name="Shaw L.M."/>
            <person name="Masouleh A.K."/>
            <person name="Furtado A."/>
            <person name="Henry R.J."/>
            <person name="Mitter N."/>
        </authorList>
    </citation>
    <scope>NUCLEOTIDE SEQUENCE [LARGE SCALE GENOMIC DNA]</scope>
    <source>
        <strain evidence="2">cv. Hass</strain>
    </source>
</reference>
<gene>
    <name evidence="1" type="ORF">MRB53_006127</name>
</gene>
<comment type="caution">
    <text evidence="1">The sequence shown here is derived from an EMBL/GenBank/DDBJ whole genome shotgun (WGS) entry which is preliminary data.</text>
</comment>
<name>A0ACC2MFA0_PERAE</name>